<dbReference type="EMBL" id="NBWU01000007">
    <property type="protein sequence ID" value="PCE62830.1"/>
    <property type="molecule type" value="Genomic_DNA"/>
</dbReference>
<feature type="domain" description="SbsA Ig-like" evidence="2">
    <location>
        <begin position="33"/>
        <end position="135"/>
    </location>
</feature>
<keyword evidence="1" id="KW-0732">Signal</keyword>
<gene>
    <name evidence="3" type="ORF">B7P33_16250</name>
</gene>
<dbReference type="Pfam" id="PF13205">
    <property type="entry name" value="Big_5"/>
    <property type="match status" value="1"/>
</dbReference>
<organism evidence="3 4">
    <name type="scientific">Sediminicola luteus</name>
    <dbReference type="NCBI Taxonomy" id="319238"/>
    <lineage>
        <taxon>Bacteria</taxon>
        <taxon>Pseudomonadati</taxon>
        <taxon>Bacteroidota</taxon>
        <taxon>Flavobacteriia</taxon>
        <taxon>Flavobacteriales</taxon>
        <taxon>Flavobacteriaceae</taxon>
        <taxon>Sediminicola</taxon>
    </lineage>
</organism>
<keyword evidence="4" id="KW-1185">Reference proteome</keyword>
<proteinExistence type="predicted"/>
<dbReference type="OrthoDB" id="9809989at2"/>
<reference evidence="3 4" key="1">
    <citation type="submission" date="2017-04" db="EMBL/GenBank/DDBJ databases">
        <title>A new member of the family Flavobacteriaceae isolated from ascidians.</title>
        <authorList>
            <person name="Chen L."/>
        </authorList>
    </citation>
    <scope>NUCLEOTIDE SEQUENCE [LARGE SCALE GENOMIC DNA]</scope>
    <source>
        <strain evidence="3 4">HQA918</strain>
    </source>
</reference>
<evidence type="ECO:0000256" key="1">
    <source>
        <dbReference type="ARBA" id="ARBA00022729"/>
    </source>
</evidence>
<dbReference type="RefSeq" id="WP_097440941.1">
    <property type="nucleotide sequence ID" value="NZ_KZ300477.1"/>
</dbReference>
<evidence type="ECO:0000259" key="2">
    <source>
        <dbReference type="Pfam" id="PF13205"/>
    </source>
</evidence>
<dbReference type="Proteomes" id="UP000219559">
    <property type="component" value="Unassembled WGS sequence"/>
</dbReference>
<comment type="caution">
    <text evidence="3">The sequence shown here is derived from an EMBL/GenBank/DDBJ whole genome shotgun (WGS) entry which is preliminary data.</text>
</comment>
<accession>A0A2A4G4C9</accession>
<evidence type="ECO:0000313" key="3">
    <source>
        <dbReference type="EMBL" id="PCE62830.1"/>
    </source>
</evidence>
<name>A0A2A4G4C9_9FLAO</name>
<dbReference type="InterPro" id="IPR032812">
    <property type="entry name" value="SbsA_Ig"/>
</dbReference>
<sequence>MVIRALGVLFFILMALALVQCGRMGSPSGGPKDVTPPVLINADPPNRSINFTATSFRLEFDEFVKLKDIQNQLIVSPPLKYQPIITPQGNANKFVEVKIKDTLRPNTTYTFNFGQSIEDNNEGNPNRFLTYVFSTGDYLDSLSLSGVVTDAFNEKADTFISVMLYEMDSTYTDSTIYLQPPSYMTNTLDSTTFFQLNNLKAGRYALMALKDEGKNNMFDQNTDKIGFVTDTIVLPTDSVYGLNLFREVPDYSAAVPSMASGNRIIFGYTGAKASELELNLLSALPDSVKTTVNKDVEKDTLNFWFSALEADSLVFTLNNTVEQVLDTFIIKTRKLDSDSLNLRPNQSSSLDMMAPFFIQANTPIVALETDSIQLMNLNDSTQMDVKVSLDTLNNRLDVALGKEPNMAYGLTLLPGTLTDFFGQANDTIDYRLSTASLADFGNLRLNLTGNVNYPLILQLTNEKGETQRELFASEGYTFEFNLIKPGNYKIRLIQDANGNQKWDTGSFLEKRQPESVLYYPKTLEIRANWDLEETYTLY</sequence>
<protein>
    <recommendedName>
        <fullName evidence="2">SbsA Ig-like domain-containing protein</fullName>
    </recommendedName>
</protein>
<evidence type="ECO:0000313" key="4">
    <source>
        <dbReference type="Proteomes" id="UP000219559"/>
    </source>
</evidence>
<dbReference type="AlphaFoldDB" id="A0A2A4G4C9"/>